<dbReference type="OrthoDB" id="10341748at2759"/>
<evidence type="ECO:0000313" key="2">
    <source>
        <dbReference type="Proteomes" id="UP000054776"/>
    </source>
</evidence>
<protein>
    <submittedName>
        <fullName evidence="1">Uncharacterized protein</fullName>
    </submittedName>
</protein>
<dbReference type="AlphaFoldDB" id="A0A0V1AKX7"/>
<dbReference type="Proteomes" id="UP000054776">
    <property type="component" value="Unassembled WGS sequence"/>
</dbReference>
<proteinExistence type="predicted"/>
<comment type="caution">
    <text evidence="1">The sequence shown here is derived from an EMBL/GenBank/DDBJ whole genome shotgun (WGS) entry which is preliminary data.</text>
</comment>
<dbReference type="InParanoid" id="A0A0V1AKX7"/>
<keyword evidence="2" id="KW-1185">Reference proteome</keyword>
<reference evidence="1 2" key="1">
    <citation type="submission" date="2015-01" db="EMBL/GenBank/DDBJ databases">
        <title>Evolution of Trichinella species and genotypes.</title>
        <authorList>
            <person name="Korhonen P.K."/>
            <person name="Edoardo P."/>
            <person name="Giuseppe L.R."/>
            <person name="Gasser R.B."/>
        </authorList>
    </citation>
    <scope>NUCLEOTIDE SEQUENCE [LARGE SCALE GENOMIC DNA]</scope>
    <source>
        <strain evidence="1">ISS3</strain>
    </source>
</reference>
<sequence length="88" mass="9810">MESAQVCVHILPQSSQFEEVAIQVIVEPRQVGCSVIGALLQTDHLQHVTLHHLGHSMESIVERLNDLRVILRADRDSFNGLQRCAGQT</sequence>
<name>A0A0V1AKX7_TRISP</name>
<gene>
    <name evidence="1" type="ORF">T01_5456</name>
</gene>
<evidence type="ECO:0000313" key="1">
    <source>
        <dbReference type="EMBL" id="KRY25487.1"/>
    </source>
</evidence>
<dbReference type="EMBL" id="JYDH01000924">
    <property type="protein sequence ID" value="KRY25487.1"/>
    <property type="molecule type" value="Genomic_DNA"/>
</dbReference>
<organism evidence="1 2">
    <name type="scientific">Trichinella spiralis</name>
    <name type="common">Trichina worm</name>
    <dbReference type="NCBI Taxonomy" id="6334"/>
    <lineage>
        <taxon>Eukaryota</taxon>
        <taxon>Metazoa</taxon>
        <taxon>Ecdysozoa</taxon>
        <taxon>Nematoda</taxon>
        <taxon>Enoplea</taxon>
        <taxon>Dorylaimia</taxon>
        <taxon>Trichinellida</taxon>
        <taxon>Trichinellidae</taxon>
        <taxon>Trichinella</taxon>
    </lineage>
</organism>
<accession>A0A0V1AKX7</accession>